<comment type="caution">
    <text evidence="1">The sequence shown here is derived from an EMBL/GenBank/DDBJ whole genome shotgun (WGS) entry which is preliminary data.</text>
</comment>
<keyword evidence="2" id="KW-1185">Reference proteome</keyword>
<sequence>MSLHANLPPFSVAGVRTALASLTALDNVILVLCTSSVRHPFFPGFSVVLNRFTQAAYMLFKCYEPQAPLPVFLLLVGLPAFLAIPLSSTLSSTTLGIFLAFASLNALILLYTVAYRLSPLHPLAKFPGPAHARVSKWWSAYVCARGYQHLYYKSLHDRYASDVVRVGPNELSMMDVSAIPDVLGPHGLPKGPWWDHRPKPLFLIAVRDPAQHAHQRRAWNRAFTNAALKEYEVPLAKRVQQLVSALDDIVVAQGKCATVDLAAWFSYFATDFMGDMAFGGGFELMADEGDEKGVWHIFESGIKSSAILSHASWSIRYMLSLPGPGRRNIVRMRQFGATSVKSRLAMGPNRKDLFYYLVRSSGEDADSAKSSNVATEGILAIVAGSDTTSTTLSVLFYYLVQNPAVYERLKAEVDATFPGNQDPLDVAKLSRMEWLNSCINEALRLHPPVASGSQRSVPPGSGPRVLGEHVVPDQTQVFIHTYSVQRDPRNFSQPDLFLPQRWLSDQEKTLELPKHNAAAFIPFAYGPANCAGKNLALLEMRMLTCWVLLKFDVRKSEQRDITGWANALQDFFVTRKGPLWVNVVTRQ</sequence>
<reference evidence="1" key="1">
    <citation type="submission" date="2021-02" db="EMBL/GenBank/DDBJ databases">
        <authorList>
            <consortium name="DOE Joint Genome Institute"/>
            <person name="Ahrendt S."/>
            <person name="Looney B.P."/>
            <person name="Miyauchi S."/>
            <person name="Morin E."/>
            <person name="Drula E."/>
            <person name="Courty P.E."/>
            <person name="Chicoki N."/>
            <person name="Fauchery L."/>
            <person name="Kohler A."/>
            <person name="Kuo A."/>
            <person name="Labutti K."/>
            <person name="Pangilinan J."/>
            <person name="Lipzen A."/>
            <person name="Riley R."/>
            <person name="Andreopoulos W."/>
            <person name="He G."/>
            <person name="Johnson J."/>
            <person name="Barry K.W."/>
            <person name="Grigoriev I.V."/>
            <person name="Nagy L."/>
            <person name="Hibbett D."/>
            <person name="Henrissat B."/>
            <person name="Matheny P.B."/>
            <person name="Labbe J."/>
            <person name="Martin F."/>
        </authorList>
    </citation>
    <scope>NUCLEOTIDE SEQUENCE</scope>
    <source>
        <strain evidence="1">FP105234-sp</strain>
    </source>
</reference>
<keyword evidence="1" id="KW-0503">Monooxygenase</keyword>
<name>A0ACB8RF38_9AGAM</name>
<gene>
    <name evidence="1" type="ORF">FA95DRAFT_1500324</name>
</gene>
<evidence type="ECO:0000313" key="1">
    <source>
        <dbReference type="EMBL" id="KAI0042241.1"/>
    </source>
</evidence>
<keyword evidence="1" id="KW-0560">Oxidoreductase</keyword>
<reference evidence="1" key="2">
    <citation type="journal article" date="2022" name="New Phytol.">
        <title>Evolutionary transition to the ectomycorrhizal habit in the genomes of a hyperdiverse lineage of mushroom-forming fungi.</title>
        <authorList>
            <person name="Looney B."/>
            <person name="Miyauchi S."/>
            <person name="Morin E."/>
            <person name="Drula E."/>
            <person name="Courty P.E."/>
            <person name="Kohler A."/>
            <person name="Kuo A."/>
            <person name="LaButti K."/>
            <person name="Pangilinan J."/>
            <person name="Lipzen A."/>
            <person name="Riley R."/>
            <person name="Andreopoulos W."/>
            <person name="He G."/>
            <person name="Johnson J."/>
            <person name="Nolan M."/>
            <person name="Tritt A."/>
            <person name="Barry K.W."/>
            <person name="Grigoriev I.V."/>
            <person name="Nagy L.G."/>
            <person name="Hibbett D."/>
            <person name="Henrissat B."/>
            <person name="Matheny P.B."/>
            <person name="Labbe J."/>
            <person name="Martin F.M."/>
        </authorList>
    </citation>
    <scope>NUCLEOTIDE SEQUENCE</scope>
    <source>
        <strain evidence="1">FP105234-sp</strain>
    </source>
</reference>
<proteinExistence type="predicted"/>
<evidence type="ECO:0000313" key="2">
    <source>
        <dbReference type="Proteomes" id="UP000814033"/>
    </source>
</evidence>
<dbReference type="Proteomes" id="UP000814033">
    <property type="component" value="Unassembled WGS sequence"/>
</dbReference>
<accession>A0ACB8RF38</accession>
<organism evidence="1 2">
    <name type="scientific">Auriscalpium vulgare</name>
    <dbReference type="NCBI Taxonomy" id="40419"/>
    <lineage>
        <taxon>Eukaryota</taxon>
        <taxon>Fungi</taxon>
        <taxon>Dikarya</taxon>
        <taxon>Basidiomycota</taxon>
        <taxon>Agaricomycotina</taxon>
        <taxon>Agaricomycetes</taxon>
        <taxon>Russulales</taxon>
        <taxon>Auriscalpiaceae</taxon>
        <taxon>Auriscalpium</taxon>
    </lineage>
</organism>
<protein>
    <submittedName>
        <fullName evidence="1">High nitrogen upregulated cytochrome P450 monooxygenase 2</fullName>
    </submittedName>
</protein>
<dbReference type="EMBL" id="MU276076">
    <property type="protein sequence ID" value="KAI0042241.1"/>
    <property type="molecule type" value="Genomic_DNA"/>
</dbReference>